<evidence type="ECO:0000313" key="8">
    <source>
        <dbReference type="Proteomes" id="UP000675920"/>
    </source>
</evidence>
<dbReference type="GO" id="GO:1990281">
    <property type="term" value="C:efflux pump complex"/>
    <property type="evidence" value="ECO:0007669"/>
    <property type="project" value="TreeGrafter"/>
</dbReference>
<dbReference type="PANTHER" id="PTHR30026">
    <property type="entry name" value="OUTER MEMBRANE PROTEIN TOLC"/>
    <property type="match status" value="1"/>
</dbReference>
<dbReference type="InterPro" id="IPR051906">
    <property type="entry name" value="TolC-like"/>
</dbReference>
<sequence length="482" mass="51130">MNAERRIPAPTRAAAGDARRAAPVPATGRTRLRTAALALLLALGSAAARAEVSAAASGTAPLVIDAPRAARDADAAPDRFLQIDTRDAELRLQALVRLAAARSALVAAGEREADASRADLDETRGARLPRVDAGARAAFAGASTPWLGNGRQTSASLGASVPVYDFGRQSALEDWRRRLAEAAALGVDATREAVALEAATLAVERERARAQAGVQRQYALRMAALADRIGQIVAVDRGRASELVQARKTQAQAELARDAALATQRQIETRLRRFVGDDLAPADGIAPALIGAPDFEQLSADARDSRELRQLRAQADAAGSQAEAVAAGQKPQVSLAASRSVGRNGELNAGAWMAGIQLSYTIFSGQSDVAARRAALERAAAARERVTEANAQRQTQLLETFDQLAASFDRARGYGDVVRASDELREATFQQWAELGRRSLFDVMSAEADHYALRAAYLNSLFDGYQANLRLRSLGPGLLAAR</sequence>
<dbReference type="RefSeq" id="WP_028312194.1">
    <property type="nucleotide sequence ID" value="NZ_AXWS01000015.1"/>
</dbReference>
<keyword evidence="7" id="KW-0732">Signal</keyword>
<proteinExistence type="predicted"/>
<dbReference type="AlphaFoldDB" id="A0A8B6X5E3"/>
<feature type="compositionally biased region" description="Low complexity" evidence="6">
    <location>
        <begin position="8"/>
        <end position="25"/>
    </location>
</feature>
<dbReference type="GO" id="GO:0015288">
    <property type="term" value="F:porin activity"/>
    <property type="evidence" value="ECO:0007669"/>
    <property type="project" value="TreeGrafter"/>
</dbReference>
<feature type="chain" id="PRO_5034279750" evidence="7">
    <location>
        <begin position="51"/>
        <end position="482"/>
    </location>
</feature>
<dbReference type="Proteomes" id="UP000675920">
    <property type="component" value="Unplaced"/>
</dbReference>
<accession>A0A8B6X5E3</accession>
<reference evidence="9" key="1">
    <citation type="journal article" date="1999" name="J. Mol. Biol.">
        <title>Alignment and structure prediction of divergent protein families: periplasmic and outer membrane proteins of bacterial efflux pumps.</title>
        <authorList>
            <person name="Johnson J.M."/>
            <person name="Church G.M."/>
        </authorList>
    </citation>
    <scope>NUCLEOTIDE SEQUENCE</scope>
</reference>
<evidence type="ECO:0000256" key="7">
    <source>
        <dbReference type="SAM" id="SignalP"/>
    </source>
</evidence>
<keyword evidence="2" id="KW-1134">Transmembrane beta strand</keyword>
<evidence type="ECO:0000256" key="3">
    <source>
        <dbReference type="ARBA" id="ARBA00022692"/>
    </source>
</evidence>
<reference evidence="9" key="2">
    <citation type="submission" date="2025-08" db="UniProtKB">
        <authorList>
            <consortium name="RefSeq"/>
        </authorList>
    </citation>
    <scope>IDENTIFICATION</scope>
</reference>
<name>A0A8B6X5E3_9BURK</name>
<feature type="signal peptide" evidence="7">
    <location>
        <begin position="1"/>
        <end position="50"/>
    </location>
</feature>
<evidence type="ECO:0000256" key="6">
    <source>
        <dbReference type="SAM" id="MobiDB-lite"/>
    </source>
</evidence>
<feature type="region of interest" description="Disordered" evidence="6">
    <location>
        <begin position="1"/>
        <end position="25"/>
    </location>
</feature>
<keyword evidence="4" id="KW-0472">Membrane</keyword>
<dbReference type="PANTHER" id="PTHR30026:SF20">
    <property type="entry name" value="OUTER MEMBRANE PROTEIN TOLC"/>
    <property type="match status" value="1"/>
</dbReference>
<keyword evidence="5" id="KW-0998">Cell outer membrane</keyword>
<dbReference type="Gene3D" id="1.20.1600.10">
    <property type="entry name" value="Outer membrane efflux proteins (OEP)"/>
    <property type="match status" value="1"/>
</dbReference>
<dbReference type="OrthoDB" id="8683954at2"/>
<organism evidence="8 9">
    <name type="scientific">Derxia gummosa DSM 723</name>
    <dbReference type="NCBI Taxonomy" id="1121388"/>
    <lineage>
        <taxon>Bacteria</taxon>
        <taxon>Pseudomonadati</taxon>
        <taxon>Pseudomonadota</taxon>
        <taxon>Betaproteobacteria</taxon>
        <taxon>Burkholderiales</taxon>
        <taxon>Alcaligenaceae</taxon>
        <taxon>Derxia</taxon>
    </lineage>
</organism>
<evidence type="ECO:0000256" key="2">
    <source>
        <dbReference type="ARBA" id="ARBA00022452"/>
    </source>
</evidence>
<evidence type="ECO:0000256" key="5">
    <source>
        <dbReference type="ARBA" id="ARBA00023237"/>
    </source>
</evidence>
<dbReference type="GO" id="GO:0009279">
    <property type="term" value="C:cell outer membrane"/>
    <property type="evidence" value="ECO:0007669"/>
    <property type="project" value="UniProtKB-SubCell"/>
</dbReference>
<keyword evidence="8" id="KW-1185">Reference proteome</keyword>
<dbReference type="GO" id="GO:0015562">
    <property type="term" value="F:efflux transmembrane transporter activity"/>
    <property type="evidence" value="ECO:0007669"/>
    <property type="project" value="InterPro"/>
</dbReference>
<evidence type="ECO:0000313" key="9">
    <source>
        <dbReference type="RefSeq" id="WP_028312194.1"/>
    </source>
</evidence>
<evidence type="ECO:0000256" key="4">
    <source>
        <dbReference type="ARBA" id="ARBA00023136"/>
    </source>
</evidence>
<protein>
    <submittedName>
        <fullName evidence="9">TolC family protein</fullName>
    </submittedName>
</protein>
<comment type="subcellular location">
    <subcellularLocation>
        <location evidence="1">Cell outer membrane</location>
    </subcellularLocation>
</comment>
<evidence type="ECO:0000256" key="1">
    <source>
        <dbReference type="ARBA" id="ARBA00004442"/>
    </source>
</evidence>
<dbReference type="SUPFAM" id="SSF56954">
    <property type="entry name" value="Outer membrane efflux proteins (OEP)"/>
    <property type="match status" value="1"/>
</dbReference>
<keyword evidence="3" id="KW-0812">Transmembrane</keyword>